<dbReference type="OrthoDB" id="65716at2759"/>
<dbReference type="AlphaFoldDB" id="F8PBI2"/>
<dbReference type="Proteomes" id="UP000008064">
    <property type="component" value="Unassembled WGS sequence"/>
</dbReference>
<reference evidence="1" key="1">
    <citation type="submission" date="2011-04" db="EMBL/GenBank/DDBJ databases">
        <title>Evolution of plant cell wall degrading machinery underlies the functional diversity of forest fungi.</title>
        <authorList>
            <consortium name="US DOE Joint Genome Institute (JGI-PGF)"/>
            <person name="Eastwood D.C."/>
            <person name="Floudas D."/>
            <person name="Binder M."/>
            <person name="Majcherczyk A."/>
            <person name="Schneider P."/>
            <person name="Aerts A."/>
            <person name="Asiegbu F.O."/>
            <person name="Baker S.E."/>
            <person name="Barry K."/>
            <person name="Bendiksby M."/>
            <person name="Blumentritt M."/>
            <person name="Coutinho P.M."/>
            <person name="Cullen D."/>
            <person name="Cullen D."/>
            <person name="Gathman A."/>
            <person name="Goodell B."/>
            <person name="Henrissat B."/>
            <person name="Ihrmark K."/>
            <person name="Kauserud H."/>
            <person name="Kohler A."/>
            <person name="LaButti K."/>
            <person name="Lapidus A."/>
            <person name="Lavin J.L."/>
            <person name="Lee Y.-H."/>
            <person name="Lindquist E."/>
            <person name="Lilly W."/>
            <person name="Lucas S."/>
            <person name="Morin E."/>
            <person name="Murat C."/>
            <person name="Oguiza J.A."/>
            <person name="Park J."/>
            <person name="Pisabarro A.G."/>
            <person name="Riley R."/>
            <person name="Rosling A."/>
            <person name="Salamov A."/>
            <person name="Schmidt O."/>
            <person name="Schmutz J."/>
            <person name="Skrede I."/>
            <person name="Stenlid J."/>
            <person name="Wiebenga A."/>
            <person name="Xie X."/>
            <person name="Kues U."/>
            <person name="Hibbett D.S."/>
            <person name="Hoffmeister D."/>
            <person name="Hogberg N."/>
            <person name="Martin F."/>
            <person name="Grigoriev I.V."/>
            <person name="Watkinson S.C."/>
        </authorList>
    </citation>
    <scope>NUCLEOTIDE SEQUENCE</scope>
    <source>
        <strain evidence="1">S7.9</strain>
    </source>
</reference>
<dbReference type="GeneID" id="18812149"/>
<dbReference type="KEGG" id="sla:SERLADRAFT_402172"/>
<protein>
    <submittedName>
        <fullName evidence="1">Uncharacterized protein</fullName>
    </submittedName>
</protein>
<dbReference type="HOGENOM" id="CLU_2639628_0_0_1"/>
<proteinExistence type="predicted"/>
<sequence length="77" mass="8762">MMPQVYQAILHACLDHRCLSVEKFSRWLRSICTVLLSRNTASDRTKAIGYMEQAVAVLDEHGDLHDDSGDVRAHHEL</sequence>
<dbReference type="RefSeq" id="XP_007323753.1">
    <property type="nucleotide sequence ID" value="XM_007323691.1"/>
</dbReference>
<accession>F8PBI2</accession>
<name>F8PBI2_SERL9</name>
<dbReference type="EMBL" id="GL945443">
    <property type="protein sequence ID" value="EGO19620.1"/>
    <property type="molecule type" value="Genomic_DNA"/>
</dbReference>
<evidence type="ECO:0000313" key="1">
    <source>
        <dbReference type="EMBL" id="EGO19620.1"/>
    </source>
</evidence>
<organism>
    <name type="scientific">Serpula lacrymans var. lacrymans (strain S7.9)</name>
    <name type="common">Dry rot fungus</name>
    <dbReference type="NCBI Taxonomy" id="578457"/>
    <lineage>
        <taxon>Eukaryota</taxon>
        <taxon>Fungi</taxon>
        <taxon>Dikarya</taxon>
        <taxon>Basidiomycota</taxon>
        <taxon>Agaricomycotina</taxon>
        <taxon>Agaricomycetes</taxon>
        <taxon>Agaricomycetidae</taxon>
        <taxon>Boletales</taxon>
        <taxon>Coniophorineae</taxon>
        <taxon>Serpulaceae</taxon>
        <taxon>Serpula</taxon>
    </lineage>
</organism>
<gene>
    <name evidence="1" type="ORF">SERLADRAFT_402172</name>
</gene>